<gene>
    <name evidence="2" type="ORF">F2Y81_03860</name>
</gene>
<dbReference type="Proteomes" id="UP000448877">
    <property type="component" value="Unassembled WGS sequence"/>
</dbReference>
<feature type="transmembrane region" description="Helical" evidence="1">
    <location>
        <begin position="74"/>
        <end position="93"/>
    </location>
</feature>
<name>A0A125MGY8_9BACE</name>
<dbReference type="AlphaFoldDB" id="A0A125MGY8"/>
<sequence length="102" mass="11548">MRIFKKKKKKSVFISEGQPPEVNELGIKSEYNNNLFTKIILLVFALLGFTLCVLDIRDDGMLLKLSFGETEFNYAGSLIGVVVMIISMIVMLFHKPGVHLKK</sequence>
<evidence type="ECO:0000313" key="3">
    <source>
        <dbReference type="Proteomes" id="UP000448877"/>
    </source>
</evidence>
<dbReference type="GeneID" id="66305460"/>
<accession>A0A125MGY8</accession>
<dbReference type="RefSeq" id="WP_007219389.1">
    <property type="nucleotide sequence ID" value="NZ_CABMLT010000005.1"/>
</dbReference>
<evidence type="ECO:0000256" key="1">
    <source>
        <dbReference type="SAM" id="Phobius"/>
    </source>
</evidence>
<feature type="transmembrane region" description="Helical" evidence="1">
    <location>
        <begin position="35"/>
        <end position="54"/>
    </location>
</feature>
<keyword evidence="1" id="KW-0812">Transmembrane</keyword>
<evidence type="ECO:0008006" key="4">
    <source>
        <dbReference type="Google" id="ProtNLM"/>
    </source>
</evidence>
<reference evidence="2 3" key="1">
    <citation type="journal article" date="2019" name="Nat. Med.">
        <title>A library of human gut bacterial isolates paired with longitudinal multiomics data enables mechanistic microbiome research.</title>
        <authorList>
            <person name="Poyet M."/>
            <person name="Groussin M."/>
            <person name="Gibbons S.M."/>
            <person name="Avila-Pacheco J."/>
            <person name="Jiang X."/>
            <person name="Kearney S.M."/>
            <person name="Perrotta A.R."/>
            <person name="Berdy B."/>
            <person name="Zhao S."/>
            <person name="Lieberman T.D."/>
            <person name="Swanson P.K."/>
            <person name="Smith M."/>
            <person name="Roesemann S."/>
            <person name="Alexander J.E."/>
            <person name="Rich S.A."/>
            <person name="Livny J."/>
            <person name="Vlamakis H."/>
            <person name="Clish C."/>
            <person name="Bullock K."/>
            <person name="Deik A."/>
            <person name="Scott J."/>
            <person name="Pierce K.A."/>
            <person name="Xavier R.J."/>
            <person name="Alm E.J."/>
        </authorList>
    </citation>
    <scope>NUCLEOTIDE SEQUENCE [LARGE SCALE GENOMIC DNA]</scope>
    <source>
        <strain evidence="2 3">BIOML-A6</strain>
    </source>
</reference>
<keyword evidence="1" id="KW-0472">Membrane</keyword>
<keyword evidence="1" id="KW-1133">Transmembrane helix</keyword>
<dbReference type="EMBL" id="VVYV01000003">
    <property type="protein sequence ID" value="KAA5423217.1"/>
    <property type="molecule type" value="Genomic_DNA"/>
</dbReference>
<comment type="caution">
    <text evidence="2">The sequence shown here is derived from an EMBL/GenBank/DDBJ whole genome shotgun (WGS) entry which is preliminary data.</text>
</comment>
<proteinExistence type="predicted"/>
<evidence type="ECO:0000313" key="2">
    <source>
        <dbReference type="EMBL" id="KAA5423217.1"/>
    </source>
</evidence>
<organism evidence="2 3">
    <name type="scientific">Bacteroides cellulosilyticus</name>
    <dbReference type="NCBI Taxonomy" id="246787"/>
    <lineage>
        <taxon>Bacteria</taxon>
        <taxon>Pseudomonadati</taxon>
        <taxon>Bacteroidota</taxon>
        <taxon>Bacteroidia</taxon>
        <taxon>Bacteroidales</taxon>
        <taxon>Bacteroidaceae</taxon>
        <taxon>Bacteroides</taxon>
    </lineage>
</organism>
<protein>
    <recommendedName>
        <fullName evidence="4">DUF3098 domain-containing protein</fullName>
    </recommendedName>
</protein>